<reference evidence="1" key="1">
    <citation type="journal article" date="2022" name="bioRxiv">
        <title>Sequencing and chromosome-scale assembly of the giantPleurodeles waltlgenome.</title>
        <authorList>
            <person name="Brown T."/>
            <person name="Elewa A."/>
            <person name="Iarovenko S."/>
            <person name="Subramanian E."/>
            <person name="Araus A.J."/>
            <person name="Petzold A."/>
            <person name="Susuki M."/>
            <person name="Suzuki K.-i.T."/>
            <person name="Hayashi T."/>
            <person name="Toyoda A."/>
            <person name="Oliveira C."/>
            <person name="Osipova E."/>
            <person name="Leigh N.D."/>
            <person name="Simon A."/>
            <person name="Yun M.H."/>
        </authorList>
    </citation>
    <scope>NUCLEOTIDE SEQUENCE</scope>
    <source>
        <strain evidence="1">20211129_DDA</strain>
        <tissue evidence="1">Liver</tissue>
    </source>
</reference>
<evidence type="ECO:0000313" key="1">
    <source>
        <dbReference type="EMBL" id="KAJ1122403.1"/>
    </source>
</evidence>
<dbReference type="GO" id="GO:0005634">
    <property type="term" value="C:nucleus"/>
    <property type="evidence" value="ECO:0007669"/>
    <property type="project" value="TreeGrafter"/>
</dbReference>
<proteinExistence type="predicted"/>
<dbReference type="AlphaFoldDB" id="A0AAV7P742"/>
<dbReference type="Proteomes" id="UP001066276">
    <property type="component" value="Chromosome 7"/>
</dbReference>
<dbReference type="PANTHER" id="PTHR45740:SF6">
    <property type="entry name" value="PROTEIN MONO-ADP-RIBOSYLTRANSFERASE PARP12"/>
    <property type="match status" value="1"/>
</dbReference>
<organism evidence="1 2">
    <name type="scientific">Pleurodeles waltl</name>
    <name type="common">Iberian ribbed newt</name>
    <dbReference type="NCBI Taxonomy" id="8319"/>
    <lineage>
        <taxon>Eukaryota</taxon>
        <taxon>Metazoa</taxon>
        <taxon>Chordata</taxon>
        <taxon>Craniata</taxon>
        <taxon>Vertebrata</taxon>
        <taxon>Euteleostomi</taxon>
        <taxon>Amphibia</taxon>
        <taxon>Batrachia</taxon>
        <taxon>Caudata</taxon>
        <taxon>Salamandroidea</taxon>
        <taxon>Salamandridae</taxon>
        <taxon>Pleurodelinae</taxon>
        <taxon>Pleurodeles</taxon>
    </lineage>
</organism>
<gene>
    <name evidence="1" type="ORF">NDU88_000891</name>
</gene>
<sequence>MAASRHPVTRAQFSKILPSRGGRSAVVVGYPWMFVETTMSKSSDCQQMPTDQIQRRVQPHRGAKKLKCHLCQPCAHTADGCDQSEFETAAGHLTVASTEPGRSTSQDVFYTHEMDHVLICDRFLLGQCCSGLTCTRHHTPAPYHWQLRVQTTKRWDPLGPKAQEQLERNYCNVNTDHVTLEDR</sequence>
<dbReference type="EMBL" id="JANPWB010000011">
    <property type="protein sequence ID" value="KAJ1122403.1"/>
    <property type="molecule type" value="Genomic_DNA"/>
</dbReference>
<name>A0AAV7P742_PLEWA</name>
<evidence type="ECO:0000313" key="2">
    <source>
        <dbReference type="Proteomes" id="UP001066276"/>
    </source>
</evidence>
<dbReference type="GO" id="GO:0003950">
    <property type="term" value="F:NAD+ poly-ADP-ribosyltransferase activity"/>
    <property type="evidence" value="ECO:0007669"/>
    <property type="project" value="TreeGrafter"/>
</dbReference>
<comment type="caution">
    <text evidence="1">The sequence shown here is derived from an EMBL/GenBank/DDBJ whole genome shotgun (WGS) entry which is preliminary data.</text>
</comment>
<dbReference type="PANTHER" id="PTHR45740">
    <property type="entry name" value="POLY [ADP-RIBOSE] POLYMERASE"/>
    <property type="match status" value="1"/>
</dbReference>
<accession>A0AAV7P742</accession>
<dbReference type="GO" id="GO:1990404">
    <property type="term" value="F:NAD+-protein mono-ADP-ribosyltransferase activity"/>
    <property type="evidence" value="ECO:0007669"/>
    <property type="project" value="TreeGrafter"/>
</dbReference>
<dbReference type="InterPro" id="IPR051712">
    <property type="entry name" value="ARTD-AVP"/>
</dbReference>
<protein>
    <submittedName>
        <fullName evidence="1">Uncharacterized protein</fullName>
    </submittedName>
</protein>
<keyword evidence="2" id="KW-1185">Reference proteome</keyword>